<organism evidence="2 3">
    <name type="scientific">Selenomonas dianae</name>
    <dbReference type="NCBI Taxonomy" id="135079"/>
    <lineage>
        <taxon>Bacteria</taxon>
        <taxon>Bacillati</taxon>
        <taxon>Bacillota</taxon>
        <taxon>Negativicutes</taxon>
        <taxon>Selenomonadales</taxon>
        <taxon>Selenomonadaceae</taxon>
        <taxon>Selenomonas</taxon>
    </lineage>
</organism>
<gene>
    <name evidence="2" type="ORF">GCM10008919_17990</name>
</gene>
<comment type="caution">
    <text evidence="2">The sequence shown here is derived from an EMBL/GenBank/DDBJ whole genome shotgun (WGS) entry which is preliminary data.</text>
</comment>
<dbReference type="Proteomes" id="UP001500399">
    <property type="component" value="Unassembled WGS sequence"/>
</dbReference>
<dbReference type="InterPro" id="IPR018330">
    <property type="entry name" value="RecT_fam"/>
</dbReference>
<dbReference type="Pfam" id="PF03837">
    <property type="entry name" value="RecT"/>
    <property type="match status" value="1"/>
</dbReference>
<feature type="region of interest" description="Disordered" evidence="1">
    <location>
        <begin position="250"/>
        <end position="290"/>
    </location>
</feature>
<accession>A0ABP3CTM0</accession>
<feature type="compositionally biased region" description="Low complexity" evidence="1">
    <location>
        <begin position="266"/>
        <end position="282"/>
    </location>
</feature>
<keyword evidence="3" id="KW-1185">Reference proteome</keyword>
<dbReference type="EMBL" id="BAAACR010000013">
    <property type="protein sequence ID" value="GAA0215176.1"/>
    <property type="molecule type" value="Genomic_DNA"/>
</dbReference>
<sequence>MAMATENEMQMVTTAPMGVTAGFQSSEGFALLQRMANMFVSSTLVPKQFQGKDNFGNCVIALNMAQRLGADPLMVMQNLYVVYGTPSWSSKFMIAMFNQCGRYESIRYEETGKKGTDTQGVIAWAKEKSTGEILKGPEVTIGIAKKERWFDKDGSKWKTMPDQMLRYRAASWLIRTTAPELSMGLQTDDEVKDTIDVTPQTIMKEPFAEEIRRNANTEALIPQIEQPQNVTPPVQTVEAAADVREETRAITSAPHRKASSPPPVETEPVAPAAAAASAPPSAGLYAGMSF</sequence>
<protein>
    <recommendedName>
        <fullName evidence="4">RecT protein</fullName>
    </recommendedName>
</protein>
<reference evidence="3" key="1">
    <citation type="journal article" date="2019" name="Int. J. Syst. Evol. Microbiol.">
        <title>The Global Catalogue of Microorganisms (GCM) 10K type strain sequencing project: providing services to taxonomists for standard genome sequencing and annotation.</title>
        <authorList>
            <consortium name="The Broad Institute Genomics Platform"/>
            <consortium name="The Broad Institute Genome Sequencing Center for Infectious Disease"/>
            <person name="Wu L."/>
            <person name="Ma J."/>
        </authorList>
    </citation>
    <scope>NUCLEOTIDE SEQUENCE [LARGE SCALE GENOMIC DNA]</scope>
    <source>
        <strain evidence="3">JCM 8542</strain>
    </source>
</reference>
<proteinExistence type="predicted"/>
<evidence type="ECO:0000256" key="1">
    <source>
        <dbReference type="SAM" id="MobiDB-lite"/>
    </source>
</evidence>
<name>A0ABP3CTM0_9FIRM</name>
<evidence type="ECO:0000313" key="2">
    <source>
        <dbReference type="EMBL" id="GAA0215176.1"/>
    </source>
</evidence>
<evidence type="ECO:0000313" key="3">
    <source>
        <dbReference type="Proteomes" id="UP001500399"/>
    </source>
</evidence>
<dbReference type="RefSeq" id="WP_304986359.1">
    <property type="nucleotide sequence ID" value="NZ_BAAACR010000013.1"/>
</dbReference>
<evidence type="ECO:0008006" key="4">
    <source>
        <dbReference type="Google" id="ProtNLM"/>
    </source>
</evidence>